<sequence length="206" mass="21057">MNKRGLFARTAAGAFGGMLLIGVAGAAIADEVGNDQVDVNVNIEALEPVGALTMTVGADAATLTEVESTDPEVRQFDGTLPTVTVTDDRAEVPEGVAWYVTGQSSDFVSGANSISAGHLGWSPQLLSEEGNGEVAVGPDVDTVLDEGPNNVGLEGEEFLALSLDSGEAAAAGAWSANANLFLKTPVDVAPGSYAATLTLTLWEDAY</sequence>
<comment type="caution">
    <text evidence="2">The sequence shown here is derived from an EMBL/GenBank/DDBJ whole genome shotgun (WGS) entry which is preliminary data.</text>
</comment>
<feature type="signal peptide" evidence="1">
    <location>
        <begin position="1"/>
        <end position="29"/>
    </location>
</feature>
<feature type="chain" id="PRO_5045282558" description="WxL domain-containing protein" evidence="1">
    <location>
        <begin position="30"/>
        <end position="206"/>
    </location>
</feature>
<evidence type="ECO:0008006" key="4">
    <source>
        <dbReference type="Google" id="ProtNLM"/>
    </source>
</evidence>
<dbReference type="RefSeq" id="WP_191764152.1">
    <property type="nucleotide sequence ID" value="NZ_JACSPM010000001.1"/>
</dbReference>
<dbReference type="Proteomes" id="UP000602532">
    <property type="component" value="Unassembled WGS sequence"/>
</dbReference>
<evidence type="ECO:0000313" key="2">
    <source>
        <dbReference type="EMBL" id="MBD8022589.1"/>
    </source>
</evidence>
<evidence type="ECO:0000313" key="3">
    <source>
        <dbReference type="Proteomes" id="UP000602532"/>
    </source>
</evidence>
<reference evidence="2 3" key="1">
    <citation type="submission" date="2020-08" db="EMBL/GenBank/DDBJ databases">
        <title>A Genomic Blueprint of the Chicken Gut Microbiome.</title>
        <authorList>
            <person name="Gilroy R."/>
            <person name="Ravi A."/>
            <person name="Getino M."/>
            <person name="Pursley I."/>
            <person name="Horton D.L."/>
            <person name="Alikhan N.-F."/>
            <person name="Baker D."/>
            <person name="Gharbi K."/>
            <person name="Hall N."/>
            <person name="Watson M."/>
            <person name="Adriaenssens E.M."/>
            <person name="Foster-Nyarko E."/>
            <person name="Jarju S."/>
            <person name="Secka A."/>
            <person name="Antonio M."/>
            <person name="Oren A."/>
            <person name="Chaudhuri R."/>
            <person name="La Ragione R.M."/>
            <person name="Hildebrand F."/>
            <person name="Pallen M.J."/>
        </authorList>
    </citation>
    <scope>NUCLEOTIDE SEQUENCE [LARGE SCALE GENOMIC DNA]</scope>
    <source>
        <strain evidence="2 3">Sa1CUA4</strain>
    </source>
</reference>
<dbReference type="EMBL" id="JACSPM010000001">
    <property type="protein sequence ID" value="MBD8022589.1"/>
    <property type="molecule type" value="Genomic_DNA"/>
</dbReference>
<protein>
    <recommendedName>
        <fullName evidence="4">WxL domain-containing protein</fullName>
    </recommendedName>
</protein>
<evidence type="ECO:0000256" key="1">
    <source>
        <dbReference type="SAM" id="SignalP"/>
    </source>
</evidence>
<proteinExistence type="predicted"/>
<organism evidence="2 3">
    <name type="scientific">Microbacterium gallinarum</name>
    <dbReference type="NCBI Taxonomy" id="2762209"/>
    <lineage>
        <taxon>Bacteria</taxon>
        <taxon>Bacillati</taxon>
        <taxon>Actinomycetota</taxon>
        <taxon>Actinomycetes</taxon>
        <taxon>Micrococcales</taxon>
        <taxon>Microbacteriaceae</taxon>
        <taxon>Microbacterium</taxon>
    </lineage>
</organism>
<keyword evidence="3" id="KW-1185">Reference proteome</keyword>
<keyword evidence="1" id="KW-0732">Signal</keyword>
<name>A0ABR8WZV4_9MICO</name>
<accession>A0ABR8WZV4</accession>
<gene>
    <name evidence="2" type="ORF">H9622_03165</name>
</gene>